<evidence type="ECO:0000313" key="2">
    <source>
        <dbReference type="EMBL" id="QMW04856.1"/>
    </source>
</evidence>
<sequence>MIHCTPFLLFDGSCAQAMSFYQQCLGGELTLTKLGDTPMKDQFPVEKHSRIINAQLKSGAIDISATDWMASPILEPKSGNTVSLFLIGDSYQELKSVYAKLAEGADSDKRTFQELHSVPFGSYGQFTDKFGVGWVFKADKAI</sequence>
<dbReference type="Gene3D" id="3.10.180.10">
    <property type="entry name" value="2,3-Dihydroxybiphenyl 1,2-Dioxygenase, domain 1"/>
    <property type="match status" value="1"/>
</dbReference>
<keyword evidence="3" id="KW-1185">Reference proteome</keyword>
<reference evidence="2 3" key="1">
    <citation type="submission" date="2020-07" db="EMBL/GenBank/DDBJ databases">
        <title>Spirosoma foliorum sp. nov., isolated from the leaves on the Nejang mountain Korea, Republic of.</title>
        <authorList>
            <person name="Ho H."/>
            <person name="Lee Y.-J."/>
            <person name="Nurcahyanto D.-A."/>
            <person name="Kim S.-G."/>
        </authorList>
    </citation>
    <scope>NUCLEOTIDE SEQUENCE [LARGE SCALE GENOMIC DNA]</scope>
    <source>
        <strain evidence="2 3">PL0136</strain>
    </source>
</reference>
<dbReference type="PANTHER" id="PTHR33990:SF1">
    <property type="entry name" value="PROTEIN YJDN"/>
    <property type="match status" value="1"/>
</dbReference>
<dbReference type="KEGG" id="sfol:H3H32_08065"/>
<dbReference type="EMBL" id="CP059732">
    <property type="protein sequence ID" value="QMW04856.1"/>
    <property type="molecule type" value="Genomic_DNA"/>
</dbReference>
<gene>
    <name evidence="2" type="ORF">H3H32_08065</name>
</gene>
<dbReference type="InterPro" id="IPR029068">
    <property type="entry name" value="Glyas_Bleomycin-R_OHBP_Dase"/>
</dbReference>
<name>A0A7G5H164_9BACT</name>
<evidence type="ECO:0000259" key="1">
    <source>
        <dbReference type="Pfam" id="PF06983"/>
    </source>
</evidence>
<dbReference type="Proteomes" id="UP000515369">
    <property type="component" value="Chromosome"/>
</dbReference>
<organism evidence="2 3">
    <name type="scientific">Spirosoma foliorum</name>
    <dbReference type="NCBI Taxonomy" id="2710596"/>
    <lineage>
        <taxon>Bacteria</taxon>
        <taxon>Pseudomonadati</taxon>
        <taxon>Bacteroidota</taxon>
        <taxon>Cytophagia</taxon>
        <taxon>Cytophagales</taxon>
        <taxon>Cytophagaceae</taxon>
        <taxon>Spirosoma</taxon>
    </lineage>
</organism>
<dbReference type="InterPro" id="IPR028973">
    <property type="entry name" value="PhnB-like"/>
</dbReference>
<dbReference type="AlphaFoldDB" id="A0A7G5H164"/>
<proteinExistence type="predicted"/>
<dbReference type="RefSeq" id="WP_182462208.1">
    <property type="nucleotide sequence ID" value="NZ_CP059732.1"/>
</dbReference>
<feature type="domain" description="PhnB-like" evidence="1">
    <location>
        <begin position="4"/>
        <end position="134"/>
    </location>
</feature>
<accession>A0A7G5H164</accession>
<dbReference type="Pfam" id="PF06983">
    <property type="entry name" value="3-dmu-9_3-mt"/>
    <property type="match status" value="1"/>
</dbReference>
<protein>
    <submittedName>
        <fullName evidence="2">VOC family protein</fullName>
    </submittedName>
</protein>
<evidence type="ECO:0000313" key="3">
    <source>
        <dbReference type="Proteomes" id="UP000515369"/>
    </source>
</evidence>
<dbReference type="SUPFAM" id="SSF54593">
    <property type="entry name" value="Glyoxalase/Bleomycin resistance protein/Dihydroxybiphenyl dioxygenase"/>
    <property type="match status" value="1"/>
</dbReference>
<dbReference type="PANTHER" id="PTHR33990">
    <property type="entry name" value="PROTEIN YJDN-RELATED"/>
    <property type="match status" value="1"/>
</dbReference>